<dbReference type="EMBL" id="GECU01030379">
    <property type="protein sequence ID" value="JAS77327.1"/>
    <property type="molecule type" value="Transcribed_RNA"/>
</dbReference>
<protein>
    <submittedName>
        <fullName evidence="2">Uncharacterized protein</fullName>
    </submittedName>
</protein>
<feature type="compositionally biased region" description="Pro residues" evidence="1">
    <location>
        <begin position="206"/>
        <end position="224"/>
    </location>
</feature>
<organism evidence="2">
    <name type="scientific">Homalodisca liturata</name>
    <dbReference type="NCBI Taxonomy" id="320908"/>
    <lineage>
        <taxon>Eukaryota</taxon>
        <taxon>Metazoa</taxon>
        <taxon>Ecdysozoa</taxon>
        <taxon>Arthropoda</taxon>
        <taxon>Hexapoda</taxon>
        <taxon>Insecta</taxon>
        <taxon>Pterygota</taxon>
        <taxon>Neoptera</taxon>
        <taxon>Paraneoptera</taxon>
        <taxon>Hemiptera</taxon>
        <taxon>Auchenorrhyncha</taxon>
        <taxon>Membracoidea</taxon>
        <taxon>Cicadellidae</taxon>
        <taxon>Cicadellinae</taxon>
        <taxon>Proconiini</taxon>
        <taxon>Homalodisca</taxon>
    </lineage>
</organism>
<reference evidence="2" key="1">
    <citation type="submission" date="2015-11" db="EMBL/GenBank/DDBJ databases">
        <title>De novo transcriptome assembly of four potential Pierce s Disease insect vectors from Arizona vineyards.</title>
        <authorList>
            <person name="Tassone E.E."/>
        </authorList>
    </citation>
    <scope>NUCLEOTIDE SEQUENCE</scope>
</reference>
<feature type="region of interest" description="Disordered" evidence="1">
    <location>
        <begin position="1"/>
        <end position="20"/>
    </location>
</feature>
<feature type="region of interest" description="Disordered" evidence="1">
    <location>
        <begin position="181"/>
        <end position="228"/>
    </location>
</feature>
<accession>A0A1B6HRL9</accession>
<gene>
    <name evidence="2" type="ORF">g.9384</name>
</gene>
<feature type="region of interest" description="Disordered" evidence="1">
    <location>
        <begin position="129"/>
        <end position="164"/>
    </location>
</feature>
<evidence type="ECO:0000313" key="2">
    <source>
        <dbReference type="EMBL" id="JAS77327.1"/>
    </source>
</evidence>
<feature type="compositionally biased region" description="Polar residues" evidence="1">
    <location>
        <begin position="1"/>
        <end position="12"/>
    </location>
</feature>
<feature type="region of interest" description="Disordered" evidence="1">
    <location>
        <begin position="267"/>
        <end position="369"/>
    </location>
</feature>
<feature type="non-terminal residue" evidence="2">
    <location>
        <position position="1"/>
    </location>
</feature>
<feature type="compositionally biased region" description="Low complexity" evidence="1">
    <location>
        <begin position="130"/>
        <end position="145"/>
    </location>
</feature>
<dbReference type="AlphaFoldDB" id="A0A1B6HRL9"/>
<sequence>VSDSNVSTSTTHPVDDWVDESQDLDLYDLPADLQAVVSLAPPPPLSRHNTLKAKLQAKGVPSVPLQPLIPHQQQPPGPRRVLGTLTELNRRITDLKMAGSTNITAEVRRDSNSTVSTYYGSMKSADLYGSRRSSQVSQCQSQRPSMSSLYDPISVGGSSRRSSNLSTNLVLQPQNVTWSTIPAVPASQEKGESRRMSEPCQATPPCQSPPPRPRSAHPPSPRPTLHPNQEVNLDQMAEGELLENKLVLPDDMVIYLNHLQVAENSNQSGTSFLDNAGGQSPGRPSFPTAPPQRLSPLIPSPGSPMQTFPLASSPLHSLRSVPSPRQHFTQHRVYQPQSQPQPQQMPPQSPRIAMQPCPQRMQPNMSPARVPQLNSPHTPQMGGHQVVNHQHMHMGNHHMGHNHNQNMNQQTMCQQTQNQRLSHMMSPTSCCTGTSYNQTMTNLEQPLTSPAAAATAPMQPIYQPQSHQARHCNCNSQHCSQHQHPQHMHQCGGMMPPCHPQQQMMSCGNHQGCGIQNTCMAQQSQCGMQQNCMMQQHNCVPQQFCSPQHQSVYNHLGTEKEEIQCGVVSQSSNNMRQAAYQRTLEYVEQCQSWAVSSSTHPPSTNMVINDMSSSLNSLMEENKYFQMIQ</sequence>
<feature type="compositionally biased region" description="Low complexity" evidence="1">
    <location>
        <begin position="154"/>
        <end position="164"/>
    </location>
</feature>
<evidence type="ECO:0000256" key="1">
    <source>
        <dbReference type="SAM" id="MobiDB-lite"/>
    </source>
</evidence>
<proteinExistence type="predicted"/>
<name>A0A1B6HRL9_9HEMI</name>